<dbReference type="PANTHER" id="PTHR43651:SF3">
    <property type="entry name" value="1,4-ALPHA-GLUCAN-BRANCHING ENZYME"/>
    <property type="match status" value="1"/>
</dbReference>
<dbReference type="GO" id="GO:0005829">
    <property type="term" value="C:cytosol"/>
    <property type="evidence" value="ECO:0007669"/>
    <property type="project" value="TreeGrafter"/>
</dbReference>
<dbReference type="EMBL" id="AUZY01006950">
    <property type="protein sequence ID" value="EQD52540.1"/>
    <property type="molecule type" value="Genomic_DNA"/>
</dbReference>
<dbReference type="AlphaFoldDB" id="T1BEF7"/>
<name>T1BEF7_9ZZZZ</name>
<comment type="caution">
    <text evidence="2">The sequence shown here is derived from an EMBL/GenBank/DDBJ whole genome shotgun (WGS) entry which is preliminary data.</text>
</comment>
<protein>
    <submittedName>
        <fullName evidence="2">Glycogen branching enzyme</fullName>
    </submittedName>
</protein>
<dbReference type="Gene3D" id="3.20.20.80">
    <property type="entry name" value="Glycosidases"/>
    <property type="match status" value="1"/>
</dbReference>
<dbReference type="InterPro" id="IPR017853">
    <property type="entry name" value="GH"/>
</dbReference>
<feature type="non-terminal residue" evidence="2">
    <location>
        <position position="1"/>
    </location>
</feature>
<evidence type="ECO:0000313" key="2">
    <source>
        <dbReference type="EMBL" id="EQD52540.1"/>
    </source>
</evidence>
<sequence>IFVPNVGPGTLYKYWLLHPDGAWAYKSDPAAQAMEVPPRTASVVTSSSFKWSDQEWMAERRRADPLNRPLSMYEVHLGSWRHRSEQPGQSLGYQELGDQLGAYAADMGFTHVELMPIGEYPFGGSWGYQVSGYYAPTARYGSPDELRGLIDNLHRRGVGVVLDWVPGHFPRDEFALSRFDGTALYEHLDPRLGVHPDWGTAIFN</sequence>
<dbReference type="GO" id="GO:0003844">
    <property type="term" value="F:1,4-alpha-glucan branching enzyme activity"/>
    <property type="evidence" value="ECO:0007669"/>
    <property type="project" value="TreeGrafter"/>
</dbReference>
<dbReference type="InterPro" id="IPR006047">
    <property type="entry name" value="GH13_cat_dom"/>
</dbReference>
<gene>
    <name evidence="2" type="ORF">B1B_10681</name>
</gene>
<proteinExistence type="predicted"/>
<organism evidence="2">
    <name type="scientific">mine drainage metagenome</name>
    <dbReference type="NCBI Taxonomy" id="410659"/>
    <lineage>
        <taxon>unclassified sequences</taxon>
        <taxon>metagenomes</taxon>
        <taxon>ecological metagenomes</taxon>
    </lineage>
</organism>
<dbReference type="Pfam" id="PF00128">
    <property type="entry name" value="Alpha-amylase"/>
    <property type="match status" value="1"/>
</dbReference>
<dbReference type="Gene3D" id="2.60.40.10">
    <property type="entry name" value="Immunoglobulins"/>
    <property type="match status" value="1"/>
</dbReference>
<accession>T1BEF7</accession>
<dbReference type="InterPro" id="IPR013783">
    <property type="entry name" value="Ig-like_fold"/>
</dbReference>
<reference evidence="2" key="2">
    <citation type="journal article" date="2014" name="ISME J.">
        <title>Microbial stratification in low pH oxic and suboxic macroscopic growths along an acid mine drainage.</title>
        <authorList>
            <person name="Mendez-Garcia C."/>
            <person name="Mesa V."/>
            <person name="Sprenger R.R."/>
            <person name="Richter M."/>
            <person name="Diez M.S."/>
            <person name="Solano J."/>
            <person name="Bargiela R."/>
            <person name="Golyshina O.V."/>
            <person name="Manteca A."/>
            <person name="Ramos J.L."/>
            <person name="Gallego J.R."/>
            <person name="Llorente I."/>
            <person name="Martins Dos Santos V.A."/>
            <person name="Jensen O.N."/>
            <person name="Pelaez A.I."/>
            <person name="Sanchez J."/>
            <person name="Ferrer M."/>
        </authorList>
    </citation>
    <scope>NUCLEOTIDE SEQUENCE</scope>
</reference>
<evidence type="ECO:0000259" key="1">
    <source>
        <dbReference type="Pfam" id="PF00128"/>
    </source>
</evidence>
<reference evidence="2" key="1">
    <citation type="submission" date="2013-08" db="EMBL/GenBank/DDBJ databases">
        <authorList>
            <person name="Mendez C."/>
            <person name="Richter M."/>
            <person name="Ferrer M."/>
            <person name="Sanchez J."/>
        </authorList>
    </citation>
    <scope>NUCLEOTIDE SEQUENCE</scope>
</reference>
<dbReference type="GO" id="GO:0005978">
    <property type="term" value="P:glycogen biosynthetic process"/>
    <property type="evidence" value="ECO:0007669"/>
    <property type="project" value="TreeGrafter"/>
</dbReference>
<feature type="non-terminal residue" evidence="2">
    <location>
        <position position="204"/>
    </location>
</feature>
<feature type="domain" description="Glycosyl hydrolase family 13 catalytic" evidence="1">
    <location>
        <begin position="102"/>
        <end position="170"/>
    </location>
</feature>
<dbReference type="PANTHER" id="PTHR43651">
    <property type="entry name" value="1,4-ALPHA-GLUCAN-BRANCHING ENZYME"/>
    <property type="match status" value="1"/>
</dbReference>
<dbReference type="SUPFAM" id="SSF51445">
    <property type="entry name" value="(Trans)glycosidases"/>
    <property type="match status" value="1"/>
</dbReference>